<evidence type="ECO:0000313" key="3">
    <source>
        <dbReference type="Proteomes" id="UP000807469"/>
    </source>
</evidence>
<evidence type="ECO:0000313" key="2">
    <source>
        <dbReference type="EMBL" id="KAF9470795.1"/>
    </source>
</evidence>
<proteinExistence type="predicted"/>
<feature type="region of interest" description="Disordered" evidence="1">
    <location>
        <begin position="334"/>
        <end position="403"/>
    </location>
</feature>
<reference evidence="2" key="1">
    <citation type="submission" date="2020-11" db="EMBL/GenBank/DDBJ databases">
        <authorList>
            <consortium name="DOE Joint Genome Institute"/>
            <person name="Ahrendt S."/>
            <person name="Riley R."/>
            <person name="Andreopoulos W."/>
            <person name="Labutti K."/>
            <person name="Pangilinan J."/>
            <person name="Ruiz-Duenas F.J."/>
            <person name="Barrasa J.M."/>
            <person name="Sanchez-Garcia M."/>
            <person name="Camarero S."/>
            <person name="Miyauchi S."/>
            <person name="Serrano A."/>
            <person name="Linde D."/>
            <person name="Babiker R."/>
            <person name="Drula E."/>
            <person name="Ayuso-Fernandez I."/>
            <person name="Pacheco R."/>
            <person name="Padilla G."/>
            <person name="Ferreira P."/>
            <person name="Barriuso J."/>
            <person name="Kellner H."/>
            <person name="Castanera R."/>
            <person name="Alfaro M."/>
            <person name="Ramirez L."/>
            <person name="Pisabarro A.G."/>
            <person name="Kuo A."/>
            <person name="Tritt A."/>
            <person name="Lipzen A."/>
            <person name="He G."/>
            <person name="Yan M."/>
            <person name="Ng V."/>
            <person name="Cullen D."/>
            <person name="Martin F."/>
            <person name="Rosso M.-N."/>
            <person name="Henrissat B."/>
            <person name="Hibbett D."/>
            <person name="Martinez A.T."/>
            <person name="Grigoriev I.V."/>
        </authorList>
    </citation>
    <scope>NUCLEOTIDE SEQUENCE</scope>
    <source>
        <strain evidence="2">CIRM-BRFM 674</strain>
    </source>
</reference>
<dbReference type="EMBL" id="MU155846">
    <property type="protein sequence ID" value="KAF9470795.1"/>
    <property type="molecule type" value="Genomic_DNA"/>
</dbReference>
<comment type="caution">
    <text evidence="2">The sequence shown here is derived from an EMBL/GenBank/DDBJ whole genome shotgun (WGS) entry which is preliminary data.</text>
</comment>
<name>A0A9P5YNF9_9AGAR</name>
<keyword evidence="3" id="KW-1185">Reference proteome</keyword>
<feature type="compositionally biased region" description="Low complexity" evidence="1">
    <location>
        <begin position="183"/>
        <end position="198"/>
    </location>
</feature>
<feature type="region of interest" description="Disordered" evidence="1">
    <location>
        <begin position="162"/>
        <end position="206"/>
    </location>
</feature>
<evidence type="ECO:0000256" key="1">
    <source>
        <dbReference type="SAM" id="MobiDB-lite"/>
    </source>
</evidence>
<gene>
    <name evidence="2" type="ORF">BDN70DRAFT_888735</name>
</gene>
<dbReference type="OrthoDB" id="2536866at2759"/>
<feature type="compositionally biased region" description="Pro residues" evidence="1">
    <location>
        <begin position="382"/>
        <end position="396"/>
    </location>
</feature>
<accession>A0A9P5YNF9</accession>
<feature type="compositionally biased region" description="Low complexity" evidence="1">
    <location>
        <begin position="348"/>
        <end position="369"/>
    </location>
</feature>
<sequence length="459" mass="49718">MIIDDKVIMPPYYDPTLPYPASPAYPYPSHSLNSPAPSSYGSTVTLSLGHIHSRPPALTLASLPPHILLQIIHHTFPYSTPQVPAYHSSASAADAGYQAAYTAYYHPDTIAERQRRTLLWLSKSLRPVNRTLYTACMHVLRSTYLPAYIALVRPPYTSDPFPMDTPAAENTSSPAVPPPAYDSPTTSSTSLSSRQPSSNAQFSPLISPQRETPILDRFILLKIRNDVLADESSLHLDREDAFRDLFEVAQPRARLEDLVREIGLRRGVVYVPGWGTGDATTSDANGSLLALVGAQPEAKAARMAAAVAAVEIEEGPAMPKKKPTSTKKSFFASFSRKNSPASSPPPTRSGSLFSSSRSSSSAASSTSGSQYAFSEDSKLSPPTSPTSPPPQYPSSPPGKQIQPIPFTALSISFQPRRIGLLLGRQRTIAEVPRAPGRRETLEVLAARLVVTLEREMRSG</sequence>
<organism evidence="2 3">
    <name type="scientific">Pholiota conissans</name>
    <dbReference type="NCBI Taxonomy" id="109636"/>
    <lineage>
        <taxon>Eukaryota</taxon>
        <taxon>Fungi</taxon>
        <taxon>Dikarya</taxon>
        <taxon>Basidiomycota</taxon>
        <taxon>Agaricomycotina</taxon>
        <taxon>Agaricomycetes</taxon>
        <taxon>Agaricomycetidae</taxon>
        <taxon>Agaricales</taxon>
        <taxon>Agaricineae</taxon>
        <taxon>Strophariaceae</taxon>
        <taxon>Pholiota</taxon>
    </lineage>
</organism>
<protein>
    <submittedName>
        <fullName evidence="2">Uncharacterized protein</fullName>
    </submittedName>
</protein>
<dbReference type="Proteomes" id="UP000807469">
    <property type="component" value="Unassembled WGS sequence"/>
</dbReference>
<dbReference type="AlphaFoldDB" id="A0A9P5YNF9"/>